<feature type="transmembrane region" description="Helical" evidence="16">
    <location>
        <begin position="136"/>
        <end position="158"/>
    </location>
</feature>
<keyword evidence="19" id="KW-1185">Reference proteome</keyword>
<evidence type="ECO:0000256" key="5">
    <source>
        <dbReference type="ARBA" id="ARBA00017322"/>
    </source>
</evidence>
<dbReference type="PIRSF" id="PIRSF037434">
    <property type="entry name" value="STHK_ChrS"/>
    <property type="match status" value="1"/>
</dbReference>
<evidence type="ECO:0000256" key="13">
    <source>
        <dbReference type="ARBA" id="ARBA00024827"/>
    </source>
</evidence>
<evidence type="ECO:0000313" key="18">
    <source>
        <dbReference type="EMBL" id="MBA2894795.1"/>
    </source>
</evidence>
<proteinExistence type="predicted"/>
<keyword evidence="16" id="KW-0812">Transmembrane</keyword>
<evidence type="ECO:0000256" key="12">
    <source>
        <dbReference type="ARBA" id="ARBA00023014"/>
    </source>
</evidence>
<dbReference type="GO" id="GO:0051539">
    <property type="term" value="F:4 iron, 4 sulfur cluster binding"/>
    <property type="evidence" value="ECO:0007669"/>
    <property type="project" value="UniProtKB-KW"/>
</dbReference>
<feature type="region of interest" description="Disordered" evidence="15">
    <location>
        <begin position="211"/>
        <end position="245"/>
    </location>
</feature>
<dbReference type="RefSeq" id="WP_246379600.1">
    <property type="nucleotide sequence ID" value="NZ_BAABAM010000004.1"/>
</dbReference>
<dbReference type="EC" id="2.7.13.3" evidence="4"/>
<dbReference type="Gene3D" id="3.30.565.10">
    <property type="entry name" value="Histidine kinase-like ATPase, C-terminal domain"/>
    <property type="match status" value="1"/>
</dbReference>
<evidence type="ECO:0000256" key="1">
    <source>
        <dbReference type="ARBA" id="ARBA00000085"/>
    </source>
</evidence>
<evidence type="ECO:0000256" key="7">
    <source>
        <dbReference type="ARBA" id="ARBA00022490"/>
    </source>
</evidence>
<evidence type="ECO:0000256" key="6">
    <source>
        <dbReference type="ARBA" id="ARBA00022485"/>
    </source>
</evidence>
<accession>A0A7W0CPA5</accession>
<dbReference type="InterPro" id="IPR004358">
    <property type="entry name" value="Sig_transdc_His_kin-like_C"/>
</dbReference>
<dbReference type="SUPFAM" id="SSF55874">
    <property type="entry name" value="ATPase domain of HSP90 chaperone/DNA topoisomerase II/histidine kinase"/>
    <property type="match status" value="1"/>
</dbReference>
<dbReference type="InterPro" id="IPR011712">
    <property type="entry name" value="Sig_transdc_His_kin_sub3_dim/P"/>
</dbReference>
<comment type="function">
    <text evidence="13">Member of the two-component regulatory system NreB/NreC involved in the control of dissimilatory nitrate/nitrite reduction in response to oxygen. NreB functions as a direct oxygen sensor histidine kinase which is autophosphorylated, in the absence of oxygen, probably at the conserved histidine residue, and transfers its phosphate group probably to a conserved aspartate residue of NreC. NreB/NreC activates the expression of the nitrate (narGHJI) and nitrite (nir) reductase operons, as well as the putative nitrate transporter gene narT.</text>
</comment>
<feature type="domain" description="Histidine kinase/HSP90-like ATPase" evidence="17">
    <location>
        <begin position="343"/>
        <end position="433"/>
    </location>
</feature>
<dbReference type="InterPro" id="IPR036890">
    <property type="entry name" value="HATPase_C_sf"/>
</dbReference>
<comment type="cofactor">
    <cofactor evidence="2">
        <name>[4Fe-4S] cluster</name>
        <dbReference type="ChEBI" id="CHEBI:49883"/>
    </cofactor>
</comment>
<protein>
    <recommendedName>
        <fullName evidence="5">Oxygen sensor histidine kinase NreB</fullName>
        <ecNumber evidence="4">2.7.13.3</ecNumber>
    </recommendedName>
    <alternativeName>
        <fullName evidence="14">Nitrogen regulation protein B</fullName>
    </alternativeName>
</protein>
<keyword evidence="8" id="KW-0808">Transferase</keyword>
<keyword evidence="11" id="KW-0902">Two-component regulatory system</keyword>
<comment type="subcellular location">
    <subcellularLocation>
        <location evidence="3">Cytoplasm</location>
    </subcellularLocation>
</comment>
<keyword evidence="7" id="KW-0963">Cytoplasm</keyword>
<keyword evidence="10" id="KW-0408">Iron</keyword>
<dbReference type="GO" id="GO:0016020">
    <property type="term" value="C:membrane"/>
    <property type="evidence" value="ECO:0007669"/>
    <property type="project" value="InterPro"/>
</dbReference>
<keyword evidence="6" id="KW-0479">Metal-binding</keyword>
<dbReference type="InterPro" id="IPR003594">
    <property type="entry name" value="HATPase_dom"/>
</dbReference>
<reference evidence="18 19" key="1">
    <citation type="submission" date="2020-07" db="EMBL/GenBank/DDBJ databases">
        <title>Genomic Encyclopedia of Type Strains, Phase IV (KMG-IV): sequencing the most valuable type-strain genomes for metagenomic binning, comparative biology and taxonomic classification.</title>
        <authorList>
            <person name="Goeker M."/>
        </authorList>
    </citation>
    <scope>NUCLEOTIDE SEQUENCE [LARGE SCALE GENOMIC DNA]</scope>
    <source>
        <strain evidence="18 19">DSM 45533</strain>
    </source>
</reference>
<gene>
    <name evidence="18" type="ORF">HNR30_006167</name>
</gene>
<dbReference type="CDD" id="cd16917">
    <property type="entry name" value="HATPase_UhpB-NarQ-NarX-like"/>
    <property type="match status" value="1"/>
</dbReference>
<dbReference type="PRINTS" id="PR00344">
    <property type="entry name" value="BCTRLSENSOR"/>
</dbReference>
<dbReference type="Pfam" id="PF07730">
    <property type="entry name" value="HisKA_3"/>
    <property type="match status" value="1"/>
</dbReference>
<evidence type="ECO:0000256" key="3">
    <source>
        <dbReference type="ARBA" id="ARBA00004496"/>
    </source>
</evidence>
<feature type="transmembrane region" description="Helical" evidence="16">
    <location>
        <begin position="39"/>
        <end position="56"/>
    </location>
</feature>
<dbReference type="Gene3D" id="1.20.5.1930">
    <property type="match status" value="1"/>
</dbReference>
<evidence type="ECO:0000313" key="19">
    <source>
        <dbReference type="Proteomes" id="UP000530928"/>
    </source>
</evidence>
<keyword evidence="6" id="KW-0004">4Fe-4S</keyword>
<comment type="caution">
    <text evidence="18">The sequence shown here is derived from an EMBL/GenBank/DDBJ whole genome shotgun (WGS) entry which is preliminary data.</text>
</comment>
<keyword evidence="9 18" id="KW-0418">Kinase</keyword>
<evidence type="ECO:0000256" key="4">
    <source>
        <dbReference type="ARBA" id="ARBA00012438"/>
    </source>
</evidence>
<feature type="transmembrane region" description="Helical" evidence="16">
    <location>
        <begin position="108"/>
        <end position="127"/>
    </location>
</feature>
<evidence type="ECO:0000256" key="14">
    <source>
        <dbReference type="ARBA" id="ARBA00030800"/>
    </source>
</evidence>
<feature type="transmembrane region" description="Helical" evidence="16">
    <location>
        <begin position="12"/>
        <end position="33"/>
    </location>
</feature>
<evidence type="ECO:0000256" key="16">
    <source>
        <dbReference type="SAM" id="Phobius"/>
    </source>
</evidence>
<organism evidence="18 19">
    <name type="scientific">Nonomuraea soli</name>
    <dbReference type="NCBI Taxonomy" id="1032476"/>
    <lineage>
        <taxon>Bacteria</taxon>
        <taxon>Bacillati</taxon>
        <taxon>Actinomycetota</taxon>
        <taxon>Actinomycetes</taxon>
        <taxon>Streptosporangiales</taxon>
        <taxon>Streptosporangiaceae</taxon>
        <taxon>Nonomuraea</taxon>
    </lineage>
</organism>
<evidence type="ECO:0000256" key="2">
    <source>
        <dbReference type="ARBA" id="ARBA00001966"/>
    </source>
</evidence>
<keyword evidence="16" id="KW-0472">Membrane</keyword>
<keyword evidence="12" id="KW-0411">Iron-sulfur</keyword>
<dbReference type="EMBL" id="JACDUR010000006">
    <property type="protein sequence ID" value="MBA2894795.1"/>
    <property type="molecule type" value="Genomic_DNA"/>
</dbReference>
<evidence type="ECO:0000256" key="11">
    <source>
        <dbReference type="ARBA" id="ARBA00023012"/>
    </source>
</evidence>
<evidence type="ECO:0000256" key="15">
    <source>
        <dbReference type="SAM" id="MobiDB-lite"/>
    </source>
</evidence>
<comment type="catalytic activity">
    <reaction evidence="1">
        <text>ATP + protein L-histidine = ADP + protein N-phospho-L-histidine.</text>
        <dbReference type="EC" id="2.7.13.3"/>
    </reaction>
</comment>
<keyword evidence="16" id="KW-1133">Transmembrane helix</keyword>
<dbReference type="PANTHER" id="PTHR24421:SF62">
    <property type="entry name" value="SENSORY TRANSDUCTION HISTIDINE KINASE"/>
    <property type="match status" value="1"/>
</dbReference>
<dbReference type="Proteomes" id="UP000530928">
    <property type="component" value="Unassembled WGS sequence"/>
</dbReference>
<dbReference type="GO" id="GO:0000155">
    <property type="term" value="F:phosphorelay sensor kinase activity"/>
    <property type="evidence" value="ECO:0007669"/>
    <property type="project" value="InterPro"/>
</dbReference>
<dbReference type="PANTHER" id="PTHR24421">
    <property type="entry name" value="NITRATE/NITRITE SENSOR PROTEIN NARX-RELATED"/>
    <property type="match status" value="1"/>
</dbReference>
<sequence length="433" mass="46328">MGLTPRPSPDRWIVAFHGLYYGCLALGVTIDVLGGLDPLALVTAGVAAAWHYAFVYRRPDLLERVHPMLWHFIVLCSLAVVLMGRDIAYQTVMFGMCPLPYLMLPGKWAYGMAVTMGLSLFAGAGWLQQIGTEPRLLGAAVANLGMLVLVGLFVNYLVRMGEQSRALGVLEERARLAREIHDTLAQGFSGVITQLEAAEQALDALATSDAGGVRRTDTGTGEARRGAHPAIEDPTGQDSDGVAREGAERVTKECAESVARERTGSELRERTERDVRERIMTAKSLARASLAEARRSVHALRPGPLDSDRLDEAVRSEAERWSRRSGVPVTATVNGPPRPLSPDVEMAVLRAVQEGLANVARHARAGRAVVTLSYMGEGVTLDVVDDGRGFDQASRQGVGLAGMRERAASVGGSLTVESAPGEGTALCLSVPRG</sequence>
<dbReference type="GO" id="GO:0046983">
    <property type="term" value="F:protein dimerization activity"/>
    <property type="evidence" value="ECO:0007669"/>
    <property type="project" value="InterPro"/>
</dbReference>
<name>A0A7W0CPA5_9ACTN</name>
<dbReference type="GO" id="GO:0005737">
    <property type="term" value="C:cytoplasm"/>
    <property type="evidence" value="ECO:0007669"/>
    <property type="project" value="UniProtKB-SubCell"/>
</dbReference>
<feature type="compositionally biased region" description="Basic and acidic residues" evidence="15">
    <location>
        <begin position="212"/>
        <end position="225"/>
    </location>
</feature>
<dbReference type="SMART" id="SM00387">
    <property type="entry name" value="HATPase_c"/>
    <property type="match status" value="1"/>
</dbReference>
<dbReference type="Pfam" id="PF02518">
    <property type="entry name" value="HATPase_c"/>
    <property type="match status" value="1"/>
</dbReference>
<evidence type="ECO:0000256" key="9">
    <source>
        <dbReference type="ARBA" id="ARBA00022777"/>
    </source>
</evidence>
<evidence type="ECO:0000259" key="17">
    <source>
        <dbReference type="SMART" id="SM00387"/>
    </source>
</evidence>
<evidence type="ECO:0000256" key="8">
    <source>
        <dbReference type="ARBA" id="ARBA00022679"/>
    </source>
</evidence>
<dbReference type="InterPro" id="IPR017205">
    <property type="entry name" value="Sig_transdc_His_kinase_ChrS"/>
</dbReference>
<dbReference type="AlphaFoldDB" id="A0A7W0CPA5"/>
<feature type="transmembrane region" description="Helical" evidence="16">
    <location>
        <begin position="68"/>
        <end position="88"/>
    </location>
</feature>
<dbReference type="InterPro" id="IPR050482">
    <property type="entry name" value="Sensor_HK_TwoCompSys"/>
</dbReference>
<evidence type="ECO:0000256" key="10">
    <source>
        <dbReference type="ARBA" id="ARBA00023004"/>
    </source>
</evidence>